<sequence length="85" mass="9220">MRTGPGQMPVFGPDTLSRSEADNIAAYALTLSNREGRGGFDLGAIGPVPEGFVAWVALTTVLFGVMRWITRRPKPANSDDDRGKW</sequence>
<gene>
    <name evidence="2" type="ORF">BN381_170001</name>
</gene>
<dbReference type="eggNOG" id="COG2010">
    <property type="taxonomic scope" value="Bacteria"/>
</dbReference>
<accession>R4YXT9</accession>
<protein>
    <recommendedName>
        <fullName evidence="4">Cytochrome c domain-containing protein</fullName>
    </recommendedName>
</protein>
<keyword evidence="1" id="KW-0472">Membrane</keyword>
<evidence type="ECO:0000313" key="3">
    <source>
        <dbReference type="Proteomes" id="UP000018291"/>
    </source>
</evidence>
<dbReference type="EMBL" id="CANL01000009">
    <property type="protein sequence ID" value="CCM63080.1"/>
    <property type="molecule type" value="Genomic_DNA"/>
</dbReference>
<name>R4YXT9_9ACTN</name>
<feature type="transmembrane region" description="Helical" evidence="1">
    <location>
        <begin position="52"/>
        <end position="69"/>
    </location>
</feature>
<keyword evidence="3" id="KW-1185">Reference proteome</keyword>
<keyword evidence="1" id="KW-1133">Transmembrane helix</keyword>
<evidence type="ECO:0000313" key="2">
    <source>
        <dbReference type="EMBL" id="CCM63080.1"/>
    </source>
</evidence>
<comment type="caution">
    <text evidence="2">The sequence shown here is derived from an EMBL/GenBank/DDBJ whole genome shotgun (WGS) entry which is preliminary data.</text>
</comment>
<dbReference type="AlphaFoldDB" id="R4YXT9"/>
<organism evidence="2 3">
    <name type="scientific">Candidatus Neomicrothrix parvicella RN1</name>
    <dbReference type="NCBI Taxonomy" id="1229780"/>
    <lineage>
        <taxon>Bacteria</taxon>
        <taxon>Bacillati</taxon>
        <taxon>Actinomycetota</taxon>
        <taxon>Acidimicrobiia</taxon>
        <taxon>Acidimicrobiales</taxon>
        <taxon>Microthrixaceae</taxon>
        <taxon>Candidatus Neomicrothrix</taxon>
    </lineage>
</organism>
<dbReference type="STRING" id="1229780.BN381_170001"/>
<proteinExistence type="predicted"/>
<reference evidence="2 3" key="1">
    <citation type="journal article" date="2013" name="ISME J.">
        <title>Metabolic model for the filamentous 'Candidatus Microthrix parvicella' based on genomic and metagenomic analyses.</title>
        <authorList>
            <person name="Jon McIlroy S."/>
            <person name="Kristiansen R."/>
            <person name="Albertsen M."/>
            <person name="Michael Karst S."/>
            <person name="Rossetti S."/>
            <person name="Lund Nielsen J."/>
            <person name="Tandoi V."/>
            <person name="James Seviour R."/>
            <person name="Nielsen P.H."/>
        </authorList>
    </citation>
    <scope>NUCLEOTIDE SEQUENCE [LARGE SCALE GENOMIC DNA]</scope>
    <source>
        <strain evidence="2 3">RN1</strain>
    </source>
</reference>
<dbReference type="HOGENOM" id="CLU_2506572_0_0_11"/>
<evidence type="ECO:0000256" key="1">
    <source>
        <dbReference type="SAM" id="Phobius"/>
    </source>
</evidence>
<dbReference type="Proteomes" id="UP000018291">
    <property type="component" value="Unassembled WGS sequence"/>
</dbReference>
<evidence type="ECO:0008006" key="4">
    <source>
        <dbReference type="Google" id="ProtNLM"/>
    </source>
</evidence>
<keyword evidence="1" id="KW-0812">Transmembrane</keyword>